<dbReference type="CDD" id="cd23399">
    <property type="entry name" value="beta-trefoil_ABD_ABFB"/>
    <property type="match status" value="2"/>
</dbReference>
<organism evidence="9 10">
    <name type="scientific">Deinococcus arboris</name>
    <dbReference type="NCBI Taxonomy" id="2682977"/>
    <lineage>
        <taxon>Bacteria</taxon>
        <taxon>Thermotogati</taxon>
        <taxon>Deinococcota</taxon>
        <taxon>Deinococci</taxon>
        <taxon>Deinococcales</taxon>
        <taxon>Deinococcaceae</taxon>
        <taxon>Deinococcus</taxon>
    </lineage>
</organism>
<evidence type="ECO:0000259" key="8">
    <source>
        <dbReference type="Pfam" id="PF05270"/>
    </source>
</evidence>
<dbReference type="InterPro" id="IPR008979">
    <property type="entry name" value="Galactose-bd-like_sf"/>
</dbReference>
<dbReference type="GO" id="GO:0046556">
    <property type="term" value="F:alpha-L-arabinofuranosidase activity"/>
    <property type="evidence" value="ECO:0007669"/>
    <property type="project" value="InterPro"/>
</dbReference>
<feature type="region of interest" description="Disordered" evidence="4">
    <location>
        <begin position="1"/>
        <end position="46"/>
    </location>
</feature>
<evidence type="ECO:0000259" key="7">
    <source>
        <dbReference type="Pfam" id="PF02837"/>
    </source>
</evidence>
<dbReference type="Gene3D" id="2.60.120.260">
    <property type="entry name" value="Galactose-binding domain-like"/>
    <property type="match status" value="1"/>
</dbReference>
<feature type="domain" description="Glycosyl hydrolases family 2 sugar binding" evidence="7">
    <location>
        <begin position="78"/>
        <end position="166"/>
    </location>
</feature>
<feature type="domain" description="Alpha-L-arabinofuranosidase B arabinose-binding" evidence="8">
    <location>
        <begin position="601"/>
        <end position="741"/>
    </location>
</feature>
<dbReference type="Gene3D" id="2.60.40.10">
    <property type="entry name" value="Immunoglobulins"/>
    <property type="match status" value="1"/>
</dbReference>
<evidence type="ECO:0000259" key="6">
    <source>
        <dbReference type="Pfam" id="PF02836"/>
    </source>
</evidence>
<name>A0A7C9I3X2_9DEIO</name>
<dbReference type="Proteomes" id="UP000483286">
    <property type="component" value="Unassembled WGS sequence"/>
</dbReference>
<dbReference type="GO" id="GO:0046373">
    <property type="term" value="P:L-arabinose metabolic process"/>
    <property type="evidence" value="ECO:0007669"/>
    <property type="project" value="InterPro"/>
</dbReference>
<sequence>MASATPPTLGALALQPKTPPISTPWTAQVSTTNPLPEYPRPQMTRPDWQSLNGQWQFANASAGQAPPVGQNLAETVLVPFPIESALSGIQRHQDRMWYRRTFTVPSGWNGRRILLNFGAVDYQATVYVNGTQVGAHTGGYDTFSFDITGALRAGSNEVIVGVYDPTNAAGQPLGKQVNVPDNGIFYTAASGIWQTVWLEPVAAPHITRLDLTPDVPGGALKVTVRGEGLSGQTVQITGLNGTTVVGTVNGSVDTELRLPVPNARLWNPDDPFLYNLTVKLVSGSTTVDTVQSYFGMRSIGTKVINGFLRPVLNGKFVFQLGTLDQGYWPDGIYTAPTDDALKSDLQKHKDLGFNMVRKHIKVEPQRWYYWADRLGLLVWQDMPSMRIGVNPSSSDRAEFERELRIMVDQHRSSPSIVTWVAQNEGWGEYDPARIADAVKAWDPSRLVDNMSGWNCCGYDGGNGDLADWHVYVGPGTPNPSLSRVSVLGEFGGLGLRTPGHEWNPNTSFSYEMQPSVAAFNDRYLGLVQATRALMINKGLSASVYTELTDVESEVNGLYTYDRQIAKIDVARARTAHLGLIAASNDLPVKVTLPLYTYKSFQVTTPGFTNRFIRHLDGLGATEVVTGSSAELLKKDATWRIVPGLADATCYSLESLNYPGEYLRHRDSRVRRDRPDGSSAFNGDATWCARSALSGVGISLESYNFPGRYLRHYDSALWLAQNGGPLPSDSTGNLVQDSSWNVVTPWARSGVTLANAYQSLQVTTAGFTNRFARHQNGLGFTEVVTGGSPALLKQDATFRLAPGLADSRCTSFEARNLPGQYLRHRDFRIGLAANDNTDLFRQDATFCAQPGLGGGGVSFEAFNSPGFFLRHFDSGLWIASGGGARPSDSAGGFKPDSTWTIAAPWAP</sequence>
<dbReference type="InterPro" id="IPR006103">
    <property type="entry name" value="Glyco_hydro_2_cat"/>
</dbReference>
<dbReference type="InterPro" id="IPR006104">
    <property type="entry name" value="Glyco_hydro_2_N"/>
</dbReference>
<dbReference type="InterPro" id="IPR036156">
    <property type="entry name" value="Beta-gal/glucu_dom_sf"/>
</dbReference>
<protein>
    <submittedName>
        <fullName evidence="9">Beta-galactosidase</fullName>
    </submittedName>
</protein>
<dbReference type="InterPro" id="IPR013783">
    <property type="entry name" value="Ig-like_fold"/>
</dbReference>
<keyword evidence="10" id="KW-1185">Reference proteome</keyword>
<accession>A0A7C9I3X2</accession>
<keyword evidence="2" id="KW-0378">Hydrolase</keyword>
<dbReference type="PANTHER" id="PTHR42732">
    <property type="entry name" value="BETA-GALACTOSIDASE"/>
    <property type="match status" value="1"/>
</dbReference>
<evidence type="ECO:0000256" key="3">
    <source>
        <dbReference type="ARBA" id="ARBA00023295"/>
    </source>
</evidence>
<dbReference type="SUPFAM" id="SSF49303">
    <property type="entry name" value="beta-Galactosidase/glucuronidase domain"/>
    <property type="match status" value="1"/>
</dbReference>
<comment type="caution">
    <text evidence="9">The sequence shown here is derived from an EMBL/GenBank/DDBJ whole genome shotgun (WGS) entry which is preliminary data.</text>
</comment>
<evidence type="ECO:0000313" key="10">
    <source>
        <dbReference type="Proteomes" id="UP000483286"/>
    </source>
</evidence>
<dbReference type="SUPFAM" id="SSF51445">
    <property type="entry name" value="(Trans)glycosidases"/>
    <property type="match status" value="1"/>
</dbReference>
<evidence type="ECO:0000256" key="4">
    <source>
        <dbReference type="SAM" id="MobiDB-lite"/>
    </source>
</evidence>
<dbReference type="Pfam" id="PF00703">
    <property type="entry name" value="Glyco_hydro_2"/>
    <property type="match status" value="1"/>
</dbReference>
<evidence type="ECO:0000256" key="2">
    <source>
        <dbReference type="ARBA" id="ARBA00022801"/>
    </source>
</evidence>
<keyword evidence="3" id="KW-0326">Glycosidase</keyword>
<dbReference type="PANTHER" id="PTHR42732:SF2">
    <property type="entry name" value="BETA-MANNOSIDASE"/>
    <property type="match status" value="1"/>
</dbReference>
<proteinExistence type="inferred from homology"/>
<feature type="domain" description="Glycoside hydrolase family 2 catalytic" evidence="6">
    <location>
        <begin position="339"/>
        <end position="450"/>
    </location>
</feature>
<reference evidence="9 10" key="1">
    <citation type="submission" date="2019-12" db="EMBL/GenBank/DDBJ databases">
        <title>Deinococcus sp. HMF7620 Genome sequencing and assembly.</title>
        <authorList>
            <person name="Kang H."/>
            <person name="Kim H."/>
            <person name="Joh K."/>
        </authorList>
    </citation>
    <scope>NUCLEOTIDE SEQUENCE [LARGE SCALE GENOMIC DNA]</scope>
    <source>
        <strain evidence="9 10">HMF7620</strain>
    </source>
</reference>
<dbReference type="SUPFAM" id="SSF49785">
    <property type="entry name" value="Galactose-binding domain-like"/>
    <property type="match status" value="1"/>
</dbReference>
<dbReference type="InterPro" id="IPR006102">
    <property type="entry name" value="Ig-like_GH2"/>
</dbReference>
<comment type="similarity">
    <text evidence="1">Belongs to the glycosyl hydrolase 2 family.</text>
</comment>
<dbReference type="SUPFAM" id="SSF110221">
    <property type="entry name" value="AbfB domain"/>
    <property type="match status" value="2"/>
</dbReference>
<feature type="domain" description="Alpha-L-arabinofuranosidase B arabinose-binding" evidence="8">
    <location>
        <begin position="760"/>
        <end position="900"/>
    </location>
</feature>
<evidence type="ECO:0000313" key="9">
    <source>
        <dbReference type="EMBL" id="MVN87771.1"/>
    </source>
</evidence>
<dbReference type="InterPro" id="IPR017853">
    <property type="entry name" value="GH"/>
</dbReference>
<gene>
    <name evidence="9" type="ORF">GO986_13490</name>
</gene>
<dbReference type="InterPro" id="IPR036195">
    <property type="entry name" value="AbfB_ABD_sf"/>
</dbReference>
<dbReference type="AlphaFoldDB" id="A0A7C9I3X2"/>
<feature type="compositionally biased region" description="Polar residues" evidence="4">
    <location>
        <begin position="23"/>
        <end position="34"/>
    </location>
</feature>
<dbReference type="Gene3D" id="2.80.10.50">
    <property type="match status" value="2"/>
</dbReference>
<dbReference type="InterPro" id="IPR007934">
    <property type="entry name" value="AbfB_ABD"/>
</dbReference>
<dbReference type="EMBL" id="WQLB01000018">
    <property type="protein sequence ID" value="MVN87771.1"/>
    <property type="molecule type" value="Genomic_DNA"/>
</dbReference>
<evidence type="ECO:0000256" key="1">
    <source>
        <dbReference type="ARBA" id="ARBA00007401"/>
    </source>
</evidence>
<dbReference type="InterPro" id="IPR051913">
    <property type="entry name" value="GH2_Domain-Containing"/>
</dbReference>
<dbReference type="Pfam" id="PF02837">
    <property type="entry name" value="Glyco_hydro_2_N"/>
    <property type="match status" value="1"/>
</dbReference>
<dbReference type="Pfam" id="PF05270">
    <property type="entry name" value="AbfB"/>
    <property type="match status" value="2"/>
</dbReference>
<dbReference type="Pfam" id="PF02836">
    <property type="entry name" value="Glyco_hydro_2_C"/>
    <property type="match status" value="1"/>
</dbReference>
<dbReference type="Gene3D" id="3.20.20.80">
    <property type="entry name" value="Glycosidases"/>
    <property type="match status" value="1"/>
</dbReference>
<feature type="domain" description="Glycoside hydrolase family 2 immunoglobulin-like beta-sandwich" evidence="5">
    <location>
        <begin position="217"/>
        <end position="297"/>
    </location>
</feature>
<evidence type="ECO:0000259" key="5">
    <source>
        <dbReference type="Pfam" id="PF00703"/>
    </source>
</evidence>